<evidence type="ECO:0000256" key="6">
    <source>
        <dbReference type="PIRSR" id="PIRSR005586-2"/>
    </source>
</evidence>
<feature type="domain" description="TFIIS-type" evidence="7">
    <location>
        <begin position="62"/>
        <end position="104"/>
    </location>
</feature>
<proteinExistence type="inferred from homology"/>
<dbReference type="Pfam" id="PF01096">
    <property type="entry name" value="Zn_ribbon_TFIIS"/>
    <property type="match status" value="1"/>
</dbReference>
<feature type="binding site" evidence="5">
    <location>
        <position position="99"/>
    </location>
    <ligand>
        <name>Zn(2+)</name>
        <dbReference type="ChEBI" id="CHEBI:29105"/>
        <label>2</label>
    </ligand>
</feature>
<feature type="binding site" evidence="5">
    <location>
        <position position="96"/>
    </location>
    <ligand>
        <name>Zn(2+)</name>
        <dbReference type="ChEBI" id="CHEBI:29105"/>
        <label>2</label>
    </ligand>
</feature>
<dbReference type="InterPro" id="IPR006288">
    <property type="entry name" value="TFS"/>
</dbReference>
<evidence type="ECO:0000256" key="5">
    <source>
        <dbReference type="PIRSR" id="PIRSR005586-1"/>
    </source>
</evidence>
<evidence type="ECO:0000256" key="4">
    <source>
        <dbReference type="PIRNR" id="PIRNR005586"/>
    </source>
</evidence>
<reference evidence="8" key="1">
    <citation type="journal article" date="2014" name="Genome Biol. Evol.">
        <title>Pangenome evidence for extensive interdomain horizontal transfer affecting lineage core and shell genes in uncultured planktonic thaumarchaeota and euryarchaeota.</title>
        <authorList>
            <person name="Deschamps P."/>
            <person name="Zivanovic Y."/>
            <person name="Moreira D."/>
            <person name="Rodriguez-Valera F."/>
            <person name="Lopez-Garcia P."/>
        </authorList>
    </citation>
    <scope>NUCLEOTIDE SEQUENCE</scope>
</reference>
<evidence type="ECO:0000256" key="3">
    <source>
        <dbReference type="ARBA" id="ARBA00022833"/>
    </source>
</evidence>
<feature type="binding site" evidence="5">
    <location>
        <position position="71"/>
    </location>
    <ligand>
        <name>Zn(2+)</name>
        <dbReference type="ChEBI" id="CHEBI:29105"/>
        <label>2</label>
    </ligand>
</feature>
<dbReference type="GO" id="GO:0003676">
    <property type="term" value="F:nucleic acid binding"/>
    <property type="evidence" value="ECO:0007669"/>
    <property type="project" value="InterPro"/>
</dbReference>
<keyword evidence="2 6" id="KW-0863">Zinc-finger</keyword>
<comment type="similarity">
    <text evidence="4">Belongs to the archaeal rpoM/eukaryotic RPA12/RPB9/RPC11 RNA polymerase family.</text>
</comment>
<dbReference type="GO" id="GO:0006355">
    <property type="term" value="P:regulation of DNA-templated transcription"/>
    <property type="evidence" value="ECO:0007669"/>
    <property type="project" value="InterPro"/>
</dbReference>
<dbReference type="PROSITE" id="PS51133">
    <property type="entry name" value="ZF_TFIIS_2"/>
    <property type="match status" value="1"/>
</dbReference>
<dbReference type="InterPro" id="IPR012164">
    <property type="entry name" value="Rpa12/Rpb9/Rpc10/TFS"/>
</dbReference>
<dbReference type="Gene3D" id="2.20.25.10">
    <property type="match status" value="1"/>
</dbReference>
<dbReference type="PANTHER" id="PTHR11239">
    <property type="entry name" value="DNA-DIRECTED RNA POLYMERASE"/>
    <property type="match status" value="1"/>
</dbReference>
<dbReference type="NCBIfam" id="TIGR01384">
    <property type="entry name" value="TFS_arch"/>
    <property type="match status" value="1"/>
</dbReference>
<feature type="binding site" evidence="5">
    <location>
        <position position="4"/>
    </location>
    <ligand>
        <name>Zn(2+)</name>
        <dbReference type="ChEBI" id="CHEBI:29105"/>
        <label>1</label>
    </ligand>
</feature>
<sequence length="107" mass="12271">MKFCPTCDVRLKKNSATSVLTCPKCNYTEGGPKEKKKLDVQDVESDFLVVGENEGKEVLSTIEIDCENKDCDSKEAVWWMLQTRSADEPTTQFFRCTKCKTTWRNYA</sequence>
<dbReference type="InterPro" id="IPR001222">
    <property type="entry name" value="Znf_TFIIS"/>
</dbReference>
<dbReference type="AlphaFoldDB" id="A0A075HMH6"/>
<dbReference type="SMART" id="SM00440">
    <property type="entry name" value="ZnF_C2C2"/>
    <property type="match status" value="1"/>
</dbReference>
<organism evidence="8">
    <name type="scientific">uncultured marine thaumarchaeote KM3_78_D03</name>
    <dbReference type="NCBI Taxonomy" id="1456290"/>
    <lineage>
        <taxon>Archaea</taxon>
        <taxon>Nitrososphaerota</taxon>
        <taxon>environmental samples</taxon>
    </lineage>
</organism>
<evidence type="ECO:0000256" key="1">
    <source>
        <dbReference type="ARBA" id="ARBA00022723"/>
    </source>
</evidence>
<feature type="zinc finger region" description="C4-type" evidence="6">
    <location>
        <begin position="4"/>
        <end position="25"/>
    </location>
</feature>
<feature type="binding site" evidence="5">
    <location>
        <position position="66"/>
    </location>
    <ligand>
        <name>Zn(2+)</name>
        <dbReference type="ChEBI" id="CHEBI:29105"/>
        <label>2</label>
    </ligand>
</feature>
<evidence type="ECO:0000259" key="7">
    <source>
        <dbReference type="PROSITE" id="PS51133"/>
    </source>
</evidence>
<evidence type="ECO:0000313" key="8">
    <source>
        <dbReference type="EMBL" id="AIF17621.1"/>
    </source>
</evidence>
<evidence type="ECO:0000256" key="2">
    <source>
        <dbReference type="ARBA" id="ARBA00022771"/>
    </source>
</evidence>
<dbReference type="PANTHER" id="PTHR11239:SF12">
    <property type="entry name" value="DNA-DIRECTED RNA POLYMERASE III SUBUNIT RPC10"/>
    <property type="match status" value="1"/>
</dbReference>
<keyword evidence="1 5" id="KW-0479">Metal-binding</keyword>
<dbReference type="SUPFAM" id="SSF57783">
    <property type="entry name" value="Zinc beta-ribbon"/>
    <property type="match status" value="1"/>
</dbReference>
<name>A0A075HMH6_9ARCH</name>
<dbReference type="EMBL" id="KF901087">
    <property type="protein sequence ID" value="AIF17621.1"/>
    <property type="molecule type" value="Genomic_DNA"/>
</dbReference>
<feature type="binding site" evidence="5">
    <location>
        <position position="22"/>
    </location>
    <ligand>
        <name>Zn(2+)</name>
        <dbReference type="ChEBI" id="CHEBI:29105"/>
        <label>1</label>
    </ligand>
</feature>
<dbReference type="GO" id="GO:0003899">
    <property type="term" value="F:DNA-directed RNA polymerase activity"/>
    <property type="evidence" value="ECO:0007669"/>
    <property type="project" value="InterPro"/>
</dbReference>
<keyword evidence="3 5" id="KW-0862">Zinc</keyword>
<feature type="binding site" evidence="5">
    <location>
        <position position="7"/>
    </location>
    <ligand>
        <name>Zn(2+)</name>
        <dbReference type="ChEBI" id="CHEBI:29105"/>
        <label>1</label>
    </ligand>
</feature>
<gene>
    <name evidence="8" type="primary">tfs</name>
</gene>
<dbReference type="GO" id="GO:0008270">
    <property type="term" value="F:zinc ion binding"/>
    <property type="evidence" value="ECO:0007669"/>
    <property type="project" value="UniProtKB-KW"/>
</dbReference>
<dbReference type="PIRSF" id="PIRSF005586">
    <property type="entry name" value="RNApol_RpoM"/>
    <property type="match status" value="1"/>
</dbReference>
<keyword evidence="4" id="KW-0804">Transcription</keyword>
<dbReference type="GO" id="GO:0006351">
    <property type="term" value="P:DNA-templated transcription"/>
    <property type="evidence" value="ECO:0007669"/>
    <property type="project" value="InterPro"/>
</dbReference>
<protein>
    <submittedName>
        <fullName evidence="8">Transcription termination factor (Tfs)</fullName>
    </submittedName>
</protein>
<accession>A0A075HMH6</accession>
<feature type="binding site" evidence="5">
    <location>
        <position position="25"/>
    </location>
    <ligand>
        <name>Zn(2+)</name>
        <dbReference type="ChEBI" id="CHEBI:29105"/>
        <label>1</label>
    </ligand>
</feature>